<accession>A0A1Q5TBF9</accession>
<comment type="caution">
    <text evidence="3">The sequence shown here is derived from an EMBL/GenBank/DDBJ whole genome shotgun (WGS) entry which is preliminary data.</text>
</comment>
<protein>
    <submittedName>
        <fullName evidence="3">Uncharacterized protein</fullName>
    </submittedName>
</protein>
<dbReference type="AlphaFoldDB" id="A0A1Q5TBF9"/>
<name>A0A1Q5TBF9_9EURO</name>
<dbReference type="EMBL" id="MNBE01000695">
    <property type="protein sequence ID" value="OKO97558.1"/>
    <property type="molecule type" value="Genomic_DNA"/>
</dbReference>
<keyword evidence="4" id="KW-1185">Reference proteome</keyword>
<evidence type="ECO:0000256" key="2">
    <source>
        <dbReference type="SAM" id="Phobius"/>
    </source>
</evidence>
<evidence type="ECO:0000313" key="4">
    <source>
        <dbReference type="Proteomes" id="UP000186955"/>
    </source>
</evidence>
<sequence length="68" mass="7777">MPADDHELHNEHDEENQLPLTIFPDLEDPDEIKPKHLLFFIMSTVCFILTGIFVLALISVRASDEVES</sequence>
<gene>
    <name evidence="3" type="ORF">PENSUB_10352</name>
</gene>
<feature type="region of interest" description="Disordered" evidence="1">
    <location>
        <begin position="1"/>
        <end position="20"/>
    </location>
</feature>
<dbReference type="Proteomes" id="UP000186955">
    <property type="component" value="Unassembled WGS sequence"/>
</dbReference>
<keyword evidence="2" id="KW-0812">Transmembrane</keyword>
<keyword evidence="2" id="KW-0472">Membrane</keyword>
<evidence type="ECO:0000313" key="3">
    <source>
        <dbReference type="EMBL" id="OKO97558.1"/>
    </source>
</evidence>
<evidence type="ECO:0000256" key="1">
    <source>
        <dbReference type="SAM" id="MobiDB-lite"/>
    </source>
</evidence>
<proteinExistence type="predicted"/>
<reference evidence="3 4" key="1">
    <citation type="submission" date="2016-10" db="EMBL/GenBank/DDBJ databases">
        <title>Genome sequence of the ascomycete fungus Penicillium subrubescens.</title>
        <authorList>
            <person name="De Vries R.P."/>
            <person name="Peng M."/>
            <person name="Dilokpimol A."/>
            <person name="Hilden K."/>
            <person name="Makela M.R."/>
            <person name="Grigoriev I."/>
            <person name="Riley R."/>
            <person name="Granchi Z."/>
        </authorList>
    </citation>
    <scope>NUCLEOTIDE SEQUENCE [LARGE SCALE GENOMIC DNA]</scope>
    <source>
        <strain evidence="3 4">CBS 132785</strain>
    </source>
</reference>
<keyword evidence="2" id="KW-1133">Transmembrane helix</keyword>
<organism evidence="3 4">
    <name type="scientific">Penicillium subrubescens</name>
    <dbReference type="NCBI Taxonomy" id="1316194"/>
    <lineage>
        <taxon>Eukaryota</taxon>
        <taxon>Fungi</taxon>
        <taxon>Dikarya</taxon>
        <taxon>Ascomycota</taxon>
        <taxon>Pezizomycotina</taxon>
        <taxon>Eurotiomycetes</taxon>
        <taxon>Eurotiomycetidae</taxon>
        <taxon>Eurotiales</taxon>
        <taxon>Aspergillaceae</taxon>
        <taxon>Penicillium</taxon>
    </lineage>
</organism>
<feature type="compositionally biased region" description="Basic and acidic residues" evidence="1">
    <location>
        <begin position="1"/>
        <end position="12"/>
    </location>
</feature>
<feature type="transmembrane region" description="Helical" evidence="2">
    <location>
        <begin position="37"/>
        <end position="58"/>
    </location>
</feature>